<dbReference type="PRINTS" id="PR01415">
    <property type="entry name" value="ANKYRIN"/>
</dbReference>
<dbReference type="SUPFAM" id="SSF48403">
    <property type="entry name" value="Ankyrin repeat"/>
    <property type="match status" value="1"/>
</dbReference>
<keyword evidence="1" id="KW-0677">Repeat</keyword>
<dbReference type="Proteomes" id="UP001590950">
    <property type="component" value="Unassembled WGS sequence"/>
</dbReference>
<evidence type="ECO:0000256" key="3">
    <source>
        <dbReference type="PROSITE-ProRule" id="PRU00023"/>
    </source>
</evidence>
<feature type="repeat" description="ANK" evidence="3">
    <location>
        <begin position="77"/>
        <end position="109"/>
    </location>
</feature>
<sequence>MNIPKDFCLKSYALRCAIEGGQNAILECLLDGGVPFDMQNVEDRSSIHIAIKKHHDAVMAMLVDKGLLYWHDLAKDGGSRLLHRAARRGNSSILQNLLQVGVPANIVEEGSRFTALHEAARSGHSNAIKVLLDHKANIEAGNSTQWTALHLAALYGHVDAVRLLCQRGANIGARASVIYKTPLHEAATCGNVAVIRELVEWGADLNSTNDVGKTPLDFATLYMKKDNQAVLRELGAKTGAELRKT</sequence>
<dbReference type="InterPro" id="IPR036770">
    <property type="entry name" value="Ankyrin_rpt-contain_sf"/>
</dbReference>
<accession>A0ABR4A1V5</accession>
<feature type="repeat" description="ANK" evidence="3">
    <location>
        <begin position="178"/>
        <end position="210"/>
    </location>
</feature>
<keyword evidence="2 3" id="KW-0040">ANK repeat</keyword>
<dbReference type="EMBL" id="JBEFKJ010000027">
    <property type="protein sequence ID" value="KAL2039045.1"/>
    <property type="molecule type" value="Genomic_DNA"/>
</dbReference>
<evidence type="ECO:0000313" key="4">
    <source>
        <dbReference type="EMBL" id="KAL2039045.1"/>
    </source>
</evidence>
<feature type="repeat" description="ANK" evidence="3">
    <location>
        <begin position="111"/>
        <end position="143"/>
    </location>
</feature>
<dbReference type="InterPro" id="IPR002110">
    <property type="entry name" value="Ankyrin_rpt"/>
</dbReference>
<gene>
    <name evidence="4" type="ORF">N7G274_008094</name>
</gene>
<proteinExistence type="predicted"/>
<dbReference type="PROSITE" id="PS50088">
    <property type="entry name" value="ANK_REPEAT"/>
    <property type="match status" value="4"/>
</dbReference>
<name>A0ABR4A1V5_9LECA</name>
<evidence type="ECO:0000256" key="2">
    <source>
        <dbReference type="ARBA" id="ARBA00023043"/>
    </source>
</evidence>
<comment type="caution">
    <text evidence="4">The sequence shown here is derived from an EMBL/GenBank/DDBJ whole genome shotgun (WGS) entry which is preliminary data.</text>
</comment>
<evidence type="ECO:0000256" key="1">
    <source>
        <dbReference type="ARBA" id="ARBA00022737"/>
    </source>
</evidence>
<dbReference type="PANTHER" id="PTHR24198">
    <property type="entry name" value="ANKYRIN REPEAT AND PROTEIN KINASE DOMAIN-CONTAINING PROTEIN"/>
    <property type="match status" value="1"/>
</dbReference>
<keyword evidence="5" id="KW-1185">Reference proteome</keyword>
<dbReference type="Pfam" id="PF00023">
    <property type="entry name" value="Ank"/>
    <property type="match status" value="1"/>
</dbReference>
<dbReference type="PANTHER" id="PTHR24198:SF165">
    <property type="entry name" value="ANKYRIN REPEAT-CONTAINING PROTEIN-RELATED"/>
    <property type="match status" value="1"/>
</dbReference>
<organism evidence="4 5">
    <name type="scientific">Stereocaulon virgatum</name>
    <dbReference type="NCBI Taxonomy" id="373712"/>
    <lineage>
        <taxon>Eukaryota</taxon>
        <taxon>Fungi</taxon>
        <taxon>Dikarya</taxon>
        <taxon>Ascomycota</taxon>
        <taxon>Pezizomycotina</taxon>
        <taxon>Lecanoromycetes</taxon>
        <taxon>OSLEUM clade</taxon>
        <taxon>Lecanoromycetidae</taxon>
        <taxon>Lecanorales</taxon>
        <taxon>Lecanorineae</taxon>
        <taxon>Stereocaulaceae</taxon>
        <taxon>Stereocaulon</taxon>
    </lineage>
</organism>
<evidence type="ECO:0000313" key="5">
    <source>
        <dbReference type="Proteomes" id="UP001590950"/>
    </source>
</evidence>
<dbReference type="PROSITE" id="PS50297">
    <property type="entry name" value="ANK_REP_REGION"/>
    <property type="match status" value="4"/>
</dbReference>
<dbReference type="Gene3D" id="1.25.40.20">
    <property type="entry name" value="Ankyrin repeat-containing domain"/>
    <property type="match status" value="3"/>
</dbReference>
<protein>
    <submittedName>
        <fullName evidence="4">Uncharacterized protein</fullName>
    </submittedName>
</protein>
<feature type="repeat" description="ANK" evidence="3">
    <location>
        <begin position="144"/>
        <end position="176"/>
    </location>
</feature>
<reference evidence="4 5" key="1">
    <citation type="submission" date="2024-09" db="EMBL/GenBank/DDBJ databases">
        <title>Rethinking Asexuality: The Enigmatic Case of Functional Sexual Genes in Lepraria (Stereocaulaceae).</title>
        <authorList>
            <person name="Doellman M."/>
            <person name="Sun Y."/>
            <person name="Barcenas-Pena A."/>
            <person name="Lumbsch H.T."/>
            <person name="Grewe F."/>
        </authorList>
    </citation>
    <scope>NUCLEOTIDE SEQUENCE [LARGE SCALE GENOMIC DNA]</scope>
    <source>
        <strain evidence="4 5">Mercado 3170</strain>
    </source>
</reference>
<dbReference type="Pfam" id="PF12796">
    <property type="entry name" value="Ank_2"/>
    <property type="match status" value="1"/>
</dbReference>
<dbReference type="SMART" id="SM00248">
    <property type="entry name" value="ANK"/>
    <property type="match status" value="6"/>
</dbReference>